<dbReference type="InterPro" id="IPR002553">
    <property type="entry name" value="Clathrin/coatomer_adapt-like_N"/>
</dbReference>
<dbReference type="PATRIC" id="fig|1434108.4.peg.2559"/>
<organism evidence="4 5">
    <name type="scientific">Methanosarcina barkeri MS</name>
    <dbReference type="NCBI Taxonomy" id="1434108"/>
    <lineage>
        <taxon>Archaea</taxon>
        <taxon>Methanobacteriati</taxon>
        <taxon>Methanobacteriota</taxon>
        <taxon>Stenosarchaea group</taxon>
        <taxon>Methanomicrobia</taxon>
        <taxon>Methanosarcinales</taxon>
        <taxon>Methanosarcinaceae</taxon>
        <taxon>Methanosarcina</taxon>
    </lineage>
</organism>
<dbReference type="GO" id="GO:0016491">
    <property type="term" value="F:oxidoreductase activity"/>
    <property type="evidence" value="ECO:0007669"/>
    <property type="project" value="TreeGrafter"/>
</dbReference>
<keyword evidence="2" id="KW-1133">Transmembrane helix</keyword>
<dbReference type="EMBL" id="CP009528">
    <property type="protein sequence ID" value="AKB55004.1"/>
    <property type="molecule type" value="Genomic_DNA"/>
</dbReference>
<reference evidence="4 5" key="1">
    <citation type="submission" date="2014-07" db="EMBL/GenBank/DDBJ databases">
        <title>Methanogenic archaea and the global carbon cycle.</title>
        <authorList>
            <person name="Henriksen J.R."/>
            <person name="Luke J."/>
            <person name="Reinhart S."/>
            <person name="Benedict M.N."/>
            <person name="Youngblut N.D."/>
            <person name="Metcalf M.E."/>
            <person name="Whitaker R.J."/>
            <person name="Metcalf W.W."/>
        </authorList>
    </citation>
    <scope>NUCLEOTIDE SEQUENCE [LARGE SCALE GENOMIC DNA]</scope>
    <source>
        <strain evidence="4 5">MS</strain>
    </source>
</reference>
<dbReference type="KEGG" id="mby:MSBRM_2006"/>
<dbReference type="InterPro" id="IPR011989">
    <property type="entry name" value="ARM-like"/>
</dbReference>
<evidence type="ECO:0000256" key="1">
    <source>
        <dbReference type="SAM" id="Coils"/>
    </source>
</evidence>
<dbReference type="PANTHER" id="PTHR12697">
    <property type="entry name" value="PBS LYASE HEAT-LIKE PROTEIN"/>
    <property type="match status" value="1"/>
</dbReference>
<evidence type="ECO:0000259" key="3">
    <source>
        <dbReference type="Pfam" id="PF01602"/>
    </source>
</evidence>
<dbReference type="Pfam" id="PF01602">
    <property type="entry name" value="Adaptin_N"/>
    <property type="match status" value="1"/>
</dbReference>
<feature type="transmembrane region" description="Helical" evidence="2">
    <location>
        <begin position="686"/>
        <end position="703"/>
    </location>
</feature>
<gene>
    <name evidence="4" type="ORF">MSBRM_2006</name>
</gene>
<feature type="coiled-coil region" evidence="1">
    <location>
        <begin position="396"/>
        <end position="423"/>
    </location>
</feature>
<evidence type="ECO:0000256" key="2">
    <source>
        <dbReference type="SAM" id="Phobius"/>
    </source>
</evidence>
<dbReference type="SUPFAM" id="SSF48371">
    <property type="entry name" value="ARM repeat"/>
    <property type="match status" value="1"/>
</dbReference>
<keyword evidence="2" id="KW-0472">Membrane</keyword>
<name>A0A0E3QWC9_METBA</name>
<feature type="domain" description="Clathrin/coatomer adaptor adaptin-like N-terminal" evidence="3">
    <location>
        <begin position="13"/>
        <end position="422"/>
    </location>
</feature>
<dbReference type="HOGENOM" id="CLU_014005_0_0_2"/>
<keyword evidence="5" id="KW-1185">Reference proteome</keyword>
<dbReference type="Proteomes" id="UP000033033">
    <property type="component" value="Chromosome"/>
</dbReference>
<keyword evidence="2" id="KW-0812">Transmembrane</keyword>
<dbReference type="GeneID" id="24845268"/>
<sequence>MKDQEEINAQYLSENPEKRIKALDQLTNFSQLSDKRQACSDLIRLIINQNNDMKSRASQTLITIFPDVPDKQKICNDLIRLINDQDRNVRTCAAETLTTIFSDVPDKQQAYNDLIRLLTDQDDEVKSWPAKVLMDVFSDVPDKQQAYNDLIRLITDQNRKVRTYASYILKTIFSDVPDKQQAYNDLIRLLTDQNDEVKAWPAKVLMDVFSDVPDKQQAYYDLIRLITDQDRNVRTYAAETLTTIFSDVPDKQQAYNDLIRLLTDQDDEVKVWPAKVLMDVFSDVPDKQQAYNDLIRLLTDQDDNVKYWAFQILRYIYSDLPDKQQPWNELIKFAADESNDLRPTAVWVLSYMVSQVPDQQQAWNDLIKLTSDRSSLVCLRANYALGKVSIFKASRAENEESYKEKLENAISFFEKASKQSSNEFENPAQFCLPFYRSFHSIIFRRQEAKEEVGKYLTEAKDAIKGSKSKETLFEAVENLANALKTVQKLENLDFEAKKDELNFYRKYCDRAAELMKDAEETAPFATITLQKGLPILNKNLKELLEEIQKKAKIACKESVGTPEAEIACTINKEVQKWEISSPEKMTQNIEDLTYALKNLVSDFPENEYILNKIDLMRIEKDFTEKFQILSYIIGQIPKEHKVSIEVHGNENNFIVNSNGSNISTSKDTAQPPSSSTILKLILEHPIISGIIATVVGSIIFTIIQKKYLL</sequence>
<dbReference type="GO" id="GO:0030117">
    <property type="term" value="C:membrane coat"/>
    <property type="evidence" value="ECO:0007669"/>
    <property type="project" value="InterPro"/>
</dbReference>
<dbReference type="InterPro" id="IPR016024">
    <property type="entry name" value="ARM-type_fold"/>
</dbReference>
<evidence type="ECO:0000313" key="5">
    <source>
        <dbReference type="Proteomes" id="UP000033033"/>
    </source>
</evidence>
<dbReference type="Gene3D" id="1.25.10.10">
    <property type="entry name" value="Leucine-rich Repeat Variant"/>
    <property type="match status" value="2"/>
</dbReference>
<dbReference type="GO" id="GO:0006886">
    <property type="term" value="P:intracellular protein transport"/>
    <property type="evidence" value="ECO:0007669"/>
    <property type="project" value="InterPro"/>
</dbReference>
<dbReference type="STRING" id="1434108.MSBRM_2006"/>
<accession>A0A0E3QWC9</accession>
<dbReference type="RefSeq" id="WP_052712841.1">
    <property type="nucleotide sequence ID" value="NZ_CP009528.1"/>
</dbReference>
<evidence type="ECO:0000313" key="4">
    <source>
        <dbReference type="EMBL" id="AKB55004.1"/>
    </source>
</evidence>
<proteinExistence type="predicted"/>
<keyword evidence="1" id="KW-0175">Coiled coil</keyword>
<dbReference type="GO" id="GO:0016192">
    <property type="term" value="P:vesicle-mediated transport"/>
    <property type="evidence" value="ECO:0007669"/>
    <property type="project" value="InterPro"/>
</dbReference>
<dbReference type="AlphaFoldDB" id="A0A0E3QWC9"/>
<dbReference type="PANTHER" id="PTHR12697:SF5">
    <property type="entry name" value="DEOXYHYPUSINE HYDROXYLASE"/>
    <property type="match status" value="1"/>
</dbReference>
<protein>
    <submittedName>
        <fullName evidence="4">Putative oxidoreductase/HEAT repeat-containing protein</fullName>
    </submittedName>
</protein>